<accession>A0A2H1VP40</accession>
<sequence>MMLEARTSVRFLLTKNYLVPILQPRKISAHEFERGGLLKPLVTTVDGTPTFLGDQPPHATPSRPQRRSRHELRQLDEKELIFELVKDICNELEVRVLCHKILQNVSILLDADRGSLFLVQGERASPNPQNGRLVLKQLSVIVKEILKLNQNK</sequence>
<evidence type="ECO:0000313" key="2">
    <source>
        <dbReference type="EMBL" id="SOQ42601.1"/>
    </source>
</evidence>
<dbReference type="Gene3D" id="3.30.450.40">
    <property type="match status" value="1"/>
</dbReference>
<reference evidence="2" key="1">
    <citation type="submission" date="2016-07" db="EMBL/GenBank/DDBJ databases">
        <authorList>
            <person name="Bretaudeau A."/>
        </authorList>
    </citation>
    <scope>NUCLEOTIDE SEQUENCE</scope>
    <source>
        <strain evidence="2">Rice</strain>
        <tissue evidence="2">Whole body</tissue>
    </source>
</reference>
<dbReference type="AlphaFoldDB" id="A0A2H1VP40"/>
<dbReference type="SUPFAM" id="SSF55781">
    <property type="entry name" value="GAF domain-like"/>
    <property type="match status" value="1"/>
</dbReference>
<name>A0A2H1VP40_SPOFR</name>
<gene>
    <name evidence="2" type="ORF">SFRICE_025087</name>
</gene>
<feature type="region of interest" description="Disordered" evidence="1">
    <location>
        <begin position="49"/>
        <end position="70"/>
    </location>
</feature>
<protein>
    <submittedName>
        <fullName evidence="2">SFRICE_025087</fullName>
    </submittedName>
</protein>
<evidence type="ECO:0000256" key="1">
    <source>
        <dbReference type="SAM" id="MobiDB-lite"/>
    </source>
</evidence>
<dbReference type="InterPro" id="IPR029016">
    <property type="entry name" value="GAF-like_dom_sf"/>
</dbReference>
<dbReference type="EMBL" id="ODYU01003616">
    <property type="protein sequence ID" value="SOQ42601.1"/>
    <property type="molecule type" value="Genomic_DNA"/>
</dbReference>
<organism evidence="2">
    <name type="scientific">Spodoptera frugiperda</name>
    <name type="common">Fall armyworm</name>
    <dbReference type="NCBI Taxonomy" id="7108"/>
    <lineage>
        <taxon>Eukaryota</taxon>
        <taxon>Metazoa</taxon>
        <taxon>Ecdysozoa</taxon>
        <taxon>Arthropoda</taxon>
        <taxon>Hexapoda</taxon>
        <taxon>Insecta</taxon>
        <taxon>Pterygota</taxon>
        <taxon>Neoptera</taxon>
        <taxon>Endopterygota</taxon>
        <taxon>Lepidoptera</taxon>
        <taxon>Glossata</taxon>
        <taxon>Ditrysia</taxon>
        <taxon>Noctuoidea</taxon>
        <taxon>Noctuidae</taxon>
        <taxon>Amphipyrinae</taxon>
        <taxon>Spodoptera</taxon>
    </lineage>
</organism>
<proteinExistence type="predicted"/>